<reference evidence="1 2" key="1">
    <citation type="submission" date="2018-09" db="EMBL/GenBank/DDBJ databases">
        <title>Comparative Genomic Analysis of Eight Novel Haloalkaliphilic Bacteriophages from Lake Elmenteita, Kenya.</title>
        <authorList>
            <person name="Akhwale J.K."/>
        </authorList>
    </citation>
    <scope>NUCLEOTIDE SEQUENCE [LARGE SCALE GENOMIC DNA]</scope>
</reference>
<protein>
    <submittedName>
        <fullName evidence="1">Uncharacterized protein</fullName>
    </submittedName>
</protein>
<dbReference type="Proteomes" id="UP000275028">
    <property type="component" value="Segment"/>
</dbReference>
<dbReference type="EMBL" id="MH884509">
    <property type="protein sequence ID" value="AYP68406.1"/>
    <property type="molecule type" value="Genomic_DNA"/>
</dbReference>
<proteinExistence type="predicted"/>
<accession>A0A3G3BWC2</accession>
<organism evidence="1 2">
    <name type="scientific">Bacillus phage vB_BboS-125</name>
    <dbReference type="NCBI Taxonomy" id="2419618"/>
    <lineage>
        <taxon>Viruses</taxon>
        <taxon>Duplodnaviria</taxon>
        <taxon>Heunggongvirae</taxon>
        <taxon>Uroviricota</taxon>
        <taxon>Caudoviricetes</taxon>
        <taxon>Elmenteitavirus</taxon>
        <taxon>Elmenteitavirus ev125</taxon>
    </lineage>
</organism>
<evidence type="ECO:0000313" key="2">
    <source>
        <dbReference type="Proteomes" id="UP000275028"/>
    </source>
</evidence>
<gene>
    <name evidence="1" type="ORF">BboS125_00036</name>
</gene>
<keyword evidence="2" id="KW-1185">Reference proteome</keyword>
<name>A0A3G3BWC2_9CAUD</name>
<sequence length="118" mass="13061">MCIKCEISKILADAMGVEVKEEVVGRIPEENRQELLQLEKAGELMKKEIEAALKKAAEEVAAKYRPKEEAYEKLATKAWDDALVAAGMDPEADDYDIDRRTGEVSVTKVKEKAPAGSH</sequence>
<evidence type="ECO:0000313" key="1">
    <source>
        <dbReference type="EMBL" id="AYP68406.1"/>
    </source>
</evidence>